<dbReference type="InterPro" id="IPR007475">
    <property type="entry name" value="UbiK"/>
</dbReference>
<organism evidence="2 3">
    <name type="scientific">Solimonas marina</name>
    <dbReference type="NCBI Taxonomy" id="2714601"/>
    <lineage>
        <taxon>Bacteria</taxon>
        <taxon>Pseudomonadati</taxon>
        <taxon>Pseudomonadota</taxon>
        <taxon>Gammaproteobacteria</taxon>
        <taxon>Nevskiales</taxon>
        <taxon>Nevskiaceae</taxon>
        <taxon>Solimonas</taxon>
    </lineage>
</organism>
<comment type="function">
    <text evidence="1">Required for efficient ubiquinone (coenzyme Q) biosynthesis. UbiK is probably an accessory factor of Ubi enzymes and facilitates ubiquinone biosynthesis by acting as an assembly factor, a targeting factor, or both.</text>
</comment>
<keyword evidence="1" id="KW-0963">Cytoplasm</keyword>
<dbReference type="PANTHER" id="PTHR38040:SF1">
    <property type="entry name" value="UBIQUINONE BIOSYNTHESIS ACCESSORY FACTOR UBIK"/>
    <property type="match status" value="1"/>
</dbReference>
<gene>
    <name evidence="1" type="primary">ubiK</name>
    <name evidence="2" type="ORF">G7Y82_06850</name>
</gene>
<dbReference type="PANTHER" id="PTHR38040">
    <property type="entry name" value="UBIQUINONE BIOSYNTHESIS ACCESSORY FACTOR UBIK"/>
    <property type="match status" value="1"/>
</dbReference>
<comment type="caution">
    <text evidence="2">The sequence shown here is derived from an EMBL/GenBank/DDBJ whole genome shotgun (WGS) entry which is preliminary data.</text>
</comment>
<protein>
    <recommendedName>
        <fullName evidence="1">Ubiquinone biosynthesis accessory factor UbiK</fullName>
    </recommendedName>
</protein>
<name>A0A969W7C3_9GAMM</name>
<accession>A0A969W7C3</accession>
<keyword evidence="1" id="KW-0175">Coiled coil</keyword>
<keyword evidence="3" id="KW-1185">Reference proteome</keyword>
<feature type="coiled-coil region" evidence="1">
    <location>
        <begin position="58"/>
        <end position="85"/>
    </location>
</feature>
<comment type="subcellular location">
    <subcellularLocation>
        <location evidence="1">Cytoplasm</location>
    </subcellularLocation>
</comment>
<dbReference type="EMBL" id="JAAVXB010000003">
    <property type="protein sequence ID" value="NKF22031.1"/>
    <property type="molecule type" value="Genomic_DNA"/>
</dbReference>
<sequence>MDARRIEDLAATLTKILPPGLRGLRSELEDNFRAVLRANLEKWELVSRERFDVQAELLARTQKKLAALEKRLKQLEAQHDSAEKDA</sequence>
<proteinExistence type="inferred from homology"/>
<dbReference type="GO" id="GO:0006744">
    <property type="term" value="P:ubiquinone biosynthetic process"/>
    <property type="evidence" value="ECO:0007669"/>
    <property type="project" value="UniProtKB-UniRule"/>
</dbReference>
<dbReference type="Proteomes" id="UP000653472">
    <property type="component" value="Unassembled WGS sequence"/>
</dbReference>
<evidence type="ECO:0000256" key="1">
    <source>
        <dbReference type="HAMAP-Rule" id="MF_02216"/>
    </source>
</evidence>
<keyword evidence="1" id="KW-0831">Ubiquinone biosynthesis</keyword>
<dbReference type="GO" id="GO:0005829">
    <property type="term" value="C:cytosol"/>
    <property type="evidence" value="ECO:0007669"/>
    <property type="project" value="TreeGrafter"/>
</dbReference>
<comment type="pathway">
    <text evidence="1">Cofactor biosynthesis; ubiquinone biosynthesis.</text>
</comment>
<dbReference type="RefSeq" id="WP_168147288.1">
    <property type="nucleotide sequence ID" value="NZ_JAAVXB010000003.1"/>
</dbReference>
<reference evidence="2" key="1">
    <citation type="submission" date="2020-03" db="EMBL/GenBank/DDBJ databases">
        <title>Solimonas marina sp. nov., isolated from deep seawater of the Pacific Ocean.</title>
        <authorList>
            <person name="Liu X."/>
            <person name="Lai Q."/>
            <person name="Sun F."/>
            <person name="Gai Y."/>
            <person name="Li G."/>
            <person name="Shao Z."/>
        </authorList>
    </citation>
    <scope>NUCLEOTIDE SEQUENCE</scope>
    <source>
        <strain evidence="2">C16B3</strain>
    </source>
</reference>
<evidence type="ECO:0000313" key="2">
    <source>
        <dbReference type="EMBL" id="NKF22031.1"/>
    </source>
</evidence>
<dbReference type="HAMAP" id="MF_02216">
    <property type="entry name" value="UbiK"/>
    <property type="match status" value="1"/>
</dbReference>
<comment type="similarity">
    <text evidence="1">Belongs to the UbiK family.</text>
</comment>
<dbReference type="AlphaFoldDB" id="A0A969W7C3"/>
<evidence type="ECO:0000313" key="3">
    <source>
        <dbReference type="Proteomes" id="UP000653472"/>
    </source>
</evidence>
<dbReference type="Pfam" id="PF04380">
    <property type="entry name" value="BMFP"/>
    <property type="match status" value="1"/>
</dbReference>